<dbReference type="PANTHER" id="PTHR16128:SF5">
    <property type="entry name" value="FAD_NAD(P)-BINDING OXIDOREDUCTASE FAMILY PROTEIN"/>
    <property type="match status" value="1"/>
</dbReference>
<dbReference type="PANTHER" id="PTHR16128">
    <property type="entry name" value="FAD/NAD(P)-BINDING OXIDOREDUCTASE FAMILY PROTEIN"/>
    <property type="match status" value="1"/>
</dbReference>
<accession>A0A9W7G3U5</accession>
<keyword evidence="3" id="KW-1185">Reference proteome</keyword>
<dbReference type="InterPro" id="IPR002937">
    <property type="entry name" value="Amino_oxidase"/>
</dbReference>
<dbReference type="EMBL" id="BRYA01000013">
    <property type="protein sequence ID" value="GMI31909.1"/>
    <property type="molecule type" value="Genomic_DNA"/>
</dbReference>
<dbReference type="InterPro" id="IPR036188">
    <property type="entry name" value="FAD/NAD-bd_sf"/>
</dbReference>
<name>A0A9W7G3U5_9STRA</name>
<comment type="caution">
    <text evidence="2">The sequence shown here is derived from an EMBL/GenBank/DDBJ whole genome shotgun (WGS) entry which is preliminary data.</text>
</comment>
<proteinExistence type="predicted"/>
<organism evidence="2 3">
    <name type="scientific">Triparma columacea</name>
    <dbReference type="NCBI Taxonomy" id="722753"/>
    <lineage>
        <taxon>Eukaryota</taxon>
        <taxon>Sar</taxon>
        <taxon>Stramenopiles</taxon>
        <taxon>Ochrophyta</taxon>
        <taxon>Bolidophyceae</taxon>
        <taxon>Parmales</taxon>
        <taxon>Triparmaceae</taxon>
        <taxon>Triparma</taxon>
    </lineage>
</organism>
<feature type="domain" description="Amine oxidase" evidence="1">
    <location>
        <begin position="81"/>
        <end position="411"/>
    </location>
</feature>
<dbReference type="SUPFAM" id="SSF51905">
    <property type="entry name" value="FAD/NAD(P)-binding domain"/>
    <property type="match status" value="1"/>
</dbReference>
<evidence type="ECO:0000313" key="2">
    <source>
        <dbReference type="EMBL" id="GMI31909.1"/>
    </source>
</evidence>
<sequence length="422" mass="46462">MIWIRNLFEETSWLLVDEKNEMDEEKHVPHVAIIGGGLCGFSGIQKITERGAKVTIFEASPSIGEASPFGSYFGSKLGAQAMSFNSAEDRVNRVLNRLLRDYPDMLVHLDDGLLSAGILSRTLERPQGWNRSTGQWEHYALSQGTTFESFLRAVGGAESYDVREGCKVEAIEQGEKGGWKLNVENGEVRGEFDAVLIAIPARNAEKLLAVNSSRIWDEHVQDVLLSCANAYVERRTVLVSFSTSSVACKVLLEKFRAVFCDSEGSHDGHKIGQQLGMARELDVSSAKGSVALLSLSTVGDEVVEVIARGRKGVEKMDLEAIVKFFEDWLGVTREEAARIQVVTERHYLQARPEVEYPNRPLEPLRERGCVICKADEEDENAGSVVAAGDYAVGLGTVSSAISSGLRAADIINQSLERKRIER</sequence>
<dbReference type="GO" id="GO:0016491">
    <property type="term" value="F:oxidoreductase activity"/>
    <property type="evidence" value="ECO:0007669"/>
    <property type="project" value="InterPro"/>
</dbReference>
<dbReference type="AlphaFoldDB" id="A0A9W7G3U5"/>
<gene>
    <name evidence="2" type="ORF">TrCOL_g12628</name>
</gene>
<dbReference type="Pfam" id="PF01593">
    <property type="entry name" value="Amino_oxidase"/>
    <property type="match status" value="1"/>
</dbReference>
<dbReference type="Gene3D" id="3.50.50.60">
    <property type="entry name" value="FAD/NAD(P)-binding domain"/>
    <property type="match status" value="2"/>
</dbReference>
<protein>
    <recommendedName>
        <fullName evidence="1">Amine oxidase domain-containing protein</fullName>
    </recommendedName>
</protein>
<evidence type="ECO:0000313" key="3">
    <source>
        <dbReference type="Proteomes" id="UP001165065"/>
    </source>
</evidence>
<dbReference type="Proteomes" id="UP001165065">
    <property type="component" value="Unassembled WGS sequence"/>
</dbReference>
<evidence type="ECO:0000259" key="1">
    <source>
        <dbReference type="Pfam" id="PF01593"/>
    </source>
</evidence>
<dbReference type="OrthoDB" id="196513at2759"/>
<reference evidence="3" key="1">
    <citation type="journal article" date="2023" name="Commun. Biol.">
        <title>Genome analysis of Parmales, the sister group of diatoms, reveals the evolutionary specialization of diatoms from phago-mixotrophs to photoautotrophs.</title>
        <authorList>
            <person name="Ban H."/>
            <person name="Sato S."/>
            <person name="Yoshikawa S."/>
            <person name="Yamada K."/>
            <person name="Nakamura Y."/>
            <person name="Ichinomiya M."/>
            <person name="Sato N."/>
            <person name="Blanc-Mathieu R."/>
            <person name="Endo H."/>
            <person name="Kuwata A."/>
            <person name="Ogata H."/>
        </authorList>
    </citation>
    <scope>NUCLEOTIDE SEQUENCE [LARGE SCALE GENOMIC DNA]</scope>
</reference>